<dbReference type="InParanoid" id="A9UU52"/>
<evidence type="ECO:0000313" key="3">
    <source>
        <dbReference type="Proteomes" id="UP000001357"/>
    </source>
</evidence>
<organism evidence="2 3">
    <name type="scientific">Monosiga brevicollis</name>
    <name type="common">Choanoflagellate</name>
    <dbReference type="NCBI Taxonomy" id="81824"/>
    <lineage>
        <taxon>Eukaryota</taxon>
        <taxon>Choanoflagellata</taxon>
        <taxon>Craspedida</taxon>
        <taxon>Salpingoecidae</taxon>
        <taxon>Monosiga</taxon>
    </lineage>
</organism>
<keyword evidence="3" id="KW-1185">Reference proteome</keyword>
<dbReference type="KEGG" id="mbr:MONBRDRAFT_6524"/>
<dbReference type="RefSeq" id="XP_001743784.1">
    <property type="nucleotide sequence ID" value="XM_001743732.1"/>
</dbReference>
<sequence>MKAYSRAVSVRCVWLFLVTWVGVAVSLHAQAVPERLATTLAHLPATATLAFSREQLYTSQNAANHSHPAPHNWLYRYVDRIVVATLSERREHVQAFLDHLNVDALLFDVHTGTEALASAKLHPVEQEYIQRLDVASNGTNKLALLHTKRDVFKCALKAGATRLLFFEDDLNFLQLNVERIQRQIAEMWGSLPRTWNILNLGRCLAFCDLQVNYPNGLVHDLFSLCHHSIVFDDVAMKVLVETFERHLPAMGSDLMVAFYTFRGYLVGMSSAVPVFFQDRGVISSALHSKNDPLVKQAPLTCMTPDMEARGRTGSFKDVDVTIYDMPKQPQAPIDVATAMAGRTII</sequence>
<dbReference type="AlphaFoldDB" id="A9UU52"/>
<name>A9UU52_MONBE</name>
<dbReference type="GeneID" id="5888884"/>
<evidence type="ECO:0000256" key="1">
    <source>
        <dbReference type="SAM" id="SignalP"/>
    </source>
</evidence>
<evidence type="ECO:0000313" key="2">
    <source>
        <dbReference type="EMBL" id="EDQ91362.1"/>
    </source>
</evidence>
<proteinExistence type="predicted"/>
<gene>
    <name evidence="2" type="ORF">MONBRDRAFT_6524</name>
</gene>
<reference evidence="2 3" key="1">
    <citation type="journal article" date="2008" name="Nature">
        <title>The genome of the choanoflagellate Monosiga brevicollis and the origin of metazoans.</title>
        <authorList>
            <consortium name="JGI Sequencing"/>
            <person name="King N."/>
            <person name="Westbrook M.J."/>
            <person name="Young S.L."/>
            <person name="Kuo A."/>
            <person name="Abedin M."/>
            <person name="Chapman J."/>
            <person name="Fairclough S."/>
            <person name="Hellsten U."/>
            <person name="Isogai Y."/>
            <person name="Letunic I."/>
            <person name="Marr M."/>
            <person name="Pincus D."/>
            <person name="Putnam N."/>
            <person name="Rokas A."/>
            <person name="Wright K.J."/>
            <person name="Zuzow R."/>
            <person name="Dirks W."/>
            <person name="Good M."/>
            <person name="Goodstein D."/>
            <person name="Lemons D."/>
            <person name="Li W."/>
            <person name="Lyons J.B."/>
            <person name="Morris A."/>
            <person name="Nichols S."/>
            <person name="Richter D.J."/>
            <person name="Salamov A."/>
            <person name="Bork P."/>
            <person name="Lim W.A."/>
            <person name="Manning G."/>
            <person name="Miller W.T."/>
            <person name="McGinnis W."/>
            <person name="Shapiro H."/>
            <person name="Tjian R."/>
            <person name="Grigoriev I.V."/>
            <person name="Rokhsar D."/>
        </authorList>
    </citation>
    <scope>NUCLEOTIDE SEQUENCE [LARGE SCALE GENOMIC DNA]</scope>
    <source>
        <strain evidence="3">MX1 / ATCC 50154</strain>
    </source>
</reference>
<keyword evidence="1" id="KW-0732">Signal</keyword>
<feature type="chain" id="PRO_5002744433" description="Nucleotide-diphospho-sugar transferase domain-containing protein" evidence="1">
    <location>
        <begin position="27"/>
        <end position="345"/>
    </location>
</feature>
<accession>A9UU52</accession>
<feature type="signal peptide" evidence="1">
    <location>
        <begin position="1"/>
        <end position="26"/>
    </location>
</feature>
<dbReference type="Proteomes" id="UP000001357">
    <property type="component" value="Unassembled WGS sequence"/>
</dbReference>
<protein>
    <recommendedName>
        <fullName evidence="4">Nucleotide-diphospho-sugar transferase domain-containing protein</fullName>
    </recommendedName>
</protein>
<dbReference type="EMBL" id="CH991545">
    <property type="protein sequence ID" value="EDQ91362.1"/>
    <property type="molecule type" value="Genomic_DNA"/>
</dbReference>
<evidence type="ECO:0008006" key="4">
    <source>
        <dbReference type="Google" id="ProtNLM"/>
    </source>
</evidence>